<keyword evidence="3" id="KW-1185">Reference proteome</keyword>
<evidence type="ECO:0000313" key="2">
    <source>
        <dbReference type="EMBL" id="MEO3714038.1"/>
    </source>
</evidence>
<name>A0ABV0GG47_9BURK</name>
<feature type="region of interest" description="Disordered" evidence="1">
    <location>
        <begin position="86"/>
        <end position="118"/>
    </location>
</feature>
<evidence type="ECO:0000256" key="1">
    <source>
        <dbReference type="SAM" id="MobiDB-lite"/>
    </source>
</evidence>
<accession>A0ABV0GG47</accession>
<dbReference type="EMBL" id="JBDPZC010000006">
    <property type="protein sequence ID" value="MEO3714038.1"/>
    <property type="molecule type" value="Genomic_DNA"/>
</dbReference>
<dbReference type="Proteomes" id="UP001462640">
    <property type="component" value="Unassembled WGS sequence"/>
</dbReference>
<protein>
    <submittedName>
        <fullName evidence="2">Uncharacterized protein</fullName>
    </submittedName>
</protein>
<comment type="caution">
    <text evidence="2">The sequence shown here is derived from an EMBL/GenBank/DDBJ whole genome shotgun (WGS) entry which is preliminary data.</text>
</comment>
<evidence type="ECO:0000313" key="3">
    <source>
        <dbReference type="Proteomes" id="UP001462640"/>
    </source>
</evidence>
<dbReference type="RefSeq" id="WP_347610987.1">
    <property type="nucleotide sequence ID" value="NZ_JBDPZC010000006.1"/>
</dbReference>
<organism evidence="2 3">
    <name type="scientific">Roseateles flavus</name>
    <dbReference type="NCBI Taxonomy" id="3149041"/>
    <lineage>
        <taxon>Bacteria</taxon>
        <taxon>Pseudomonadati</taxon>
        <taxon>Pseudomonadota</taxon>
        <taxon>Betaproteobacteria</taxon>
        <taxon>Burkholderiales</taxon>
        <taxon>Sphaerotilaceae</taxon>
        <taxon>Roseateles</taxon>
    </lineage>
</organism>
<sequence length="118" mass="13420">MSEYSVTIKFETERLQNYTDEHLAQLWHLCQANPAPTGDKTAGLMTAHVGAEILRRWLTAQAPSLHCHREADFYWKTLVEHGKWESTEDGGKRWTPSALPRPEEAHGRITVLSKPIAN</sequence>
<reference evidence="2 3" key="1">
    <citation type="submission" date="2024-05" db="EMBL/GenBank/DDBJ databases">
        <title>Roseateles sp. 2.12 16S ribosomal RNA gene Genome sequencing and assembly.</title>
        <authorList>
            <person name="Woo H."/>
        </authorList>
    </citation>
    <scope>NUCLEOTIDE SEQUENCE [LARGE SCALE GENOMIC DNA]</scope>
    <source>
        <strain evidence="2 3">2.12</strain>
    </source>
</reference>
<proteinExistence type="predicted"/>
<gene>
    <name evidence="2" type="ORF">ABDJ40_14830</name>
</gene>